<dbReference type="EMBL" id="AUPC02000676">
    <property type="protein sequence ID" value="POG57278.1"/>
    <property type="molecule type" value="Genomic_DNA"/>
</dbReference>
<reference evidence="2 3" key="2">
    <citation type="journal article" date="2018" name="New Phytol.">
        <title>High intraspecific genome diversity in the model arbuscular mycorrhizal symbiont Rhizophagus irregularis.</title>
        <authorList>
            <person name="Chen E.C.H."/>
            <person name="Morin E."/>
            <person name="Beaudet D."/>
            <person name="Noel J."/>
            <person name="Yildirir G."/>
            <person name="Ndikumana S."/>
            <person name="Charron P."/>
            <person name="St-Onge C."/>
            <person name="Giorgi J."/>
            <person name="Kruger M."/>
            <person name="Marton T."/>
            <person name="Ropars J."/>
            <person name="Grigoriev I.V."/>
            <person name="Hainaut M."/>
            <person name="Henrissat B."/>
            <person name="Roux C."/>
            <person name="Martin F."/>
            <person name="Corradi N."/>
        </authorList>
    </citation>
    <scope>NUCLEOTIDE SEQUENCE [LARGE SCALE GENOMIC DNA]</scope>
    <source>
        <strain evidence="2 3">DAOM 197198</strain>
    </source>
</reference>
<evidence type="ECO:0000313" key="2">
    <source>
        <dbReference type="EMBL" id="POG57278.1"/>
    </source>
</evidence>
<gene>
    <name evidence="2" type="ORF">GLOIN_2v1738988</name>
</gene>
<accession>A0A2P4NW14</accession>
<protein>
    <submittedName>
        <fullName evidence="2">Uncharacterized protein</fullName>
    </submittedName>
</protein>
<feature type="transmembrane region" description="Helical" evidence="1">
    <location>
        <begin position="6"/>
        <end position="34"/>
    </location>
</feature>
<dbReference type="Proteomes" id="UP000018888">
    <property type="component" value="Unassembled WGS sequence"/>
</dbReference>
<name>A0A2P4NW14_RHIID</name>
<comment type="caution">
    <text evidence="2">The sequence shown here is derived from an EMBL/GenBank/DDBJ whole genome shotgun (WGS) entry which is preliminary data.</text>
</comment>
<organism evidence="2 3">
    <name type="scientific">Rhizophagus irregularis (strain DAOM 181602 / DAOM 197198 / MUCL 43194)</name>
    <name type="common">Arbuscular mycorrhizal fungus</name>
    <name type="synonym">Glomus intraradices</name>
    <dbReference type="NCBI Taxonomy" id="747089"/>
    <lineage>
        <taxon>Eukaryota</taxon>
        <taxon>Fungi</taxon>
        <taxon>Fungi incertae sedis</taxon>
        <taxon>Mucoromycota</taxon>
        <taxon>Glomeromycotina</taxon>
        <taxon>Glomeromycetes</taxon>
        <taxon>Glomerales</taxon>
        <taxon>Glomeraceae</taxon>
        <taxon>Rhizophagus</taxon>
    </lineage>
</organism>
<proteinExistence type="predicted"/>
<evidence type="ECO:0000256" key="1">
    <source>
        <dbReference type="SAM" id="Phobius"/>
    </source>
</evidence>
<keyword evidence="1" id="KW-1133">Transmembrane helix</keyword>
<sequence>LHICIIFFIIFFIVFINLFENIRFKVYFTMFSIYKIKISKRTMFDSLAFSYIFCNRNVTKKRTLLNRRATTATNRILYVIKCIH</sequence>
<reference evidence="2 3" key="1">
    <citation type="journal article" date="2013" name="Proc. Natl. Acad. Sci. U.S.A.">
        <title>Genome of an arbuscular mycorrhizal fungus provides insight into the oldest plant symbiosis.</title>
        <authorList>
            <person name="Tisserant E."/>
            <person name="Malbreil M."/>
            <person name="Kuo A."/>
            <person name="Kohler A."/>
            <person name="Symeonidi A."/>
            <person name="Balestrini R."/>
            <person name="Charron P."/>
            <person name="Duensing N."/>
            <person name="Frei Dit Frey N."/>
            <person name="Gianinazzi-Pearson V."/>
            <person name="Gilbert L.B."/>
            <person name="Handa Y."/>
            <person name="Herr J.R."/>
            <person name="Hijri M."/>
            <person name="Koul R."/>
            <person name="Kawaguchi M."/>
            <person name="Krajinski F."/>
            <person name="Lammers P.J."/>
            <person name="Masclaux F.G."/>
            <person name="Murat C."/>
            <person name="Morin E."/>
            <person name="Ndikumana S."/>
            <person name="Pagni M."/>
            <person name="Petitpierre D."/>
            <person name="Requena N."/>
            <person name="Rosikiewicz P."/>
            <person name="Riley R."/>
            <person name="Saito K."/>
            <person name="San Clemente H."/>
            <person name="Shapiro H."/>
            <person name="van Tuinen D."/>
            <person name="Becard G."/>
            <person name="Bonfante P."/>
            <person name="Paszkowski U."/>
            <person name="Shachar-Hill Y.Y."/>
            <person name="Tuskan G.A."/>
            <person name="Young P.W."/>
            <person name="Sanders I.R."/>
            <person name="Henrissat B."/>
            <person name="Rensing S.A."/>
            <person name="Grigoriev I.V."/>
            <person name="Corradi N."/>
            <person name="Roux C."/>
            <person name="Martin F."/>
        </authorList>
    </citation>
    <scope>NUCLEOTIDE SEQUENCE [LARGE SCALE GENOMIC DNA]</scope>
    <source>
        <strain evidence="2 3">DAOM 197198</strain>
    </source>
</reference>
<feature type="non-terminal residue" evidence="2">
    <location>
        <position position="1"/>
    </location>
</feature>
<dbReference type="AlphaFoldDB" id="A0A2P4NW14"/>
<keyword evidence="1" id="KW-0472">Membrane</keyword>
<keyword evidence="3" id="KW-1185">Reference proteome</keyword>
<keyword evidence="1" id="KW-0812">Transmembrane</keyword>
<feature type="non-terminal residue" evidence="2">
    <location>
        <position position="84"/>
    </location>
</feature>
<evidence type="ECO:0000313" key="3">
    <source>
        <dbReference type="Proteomes" id="UP000018888"/>
    </source>
</evidence>